<gene>
    <name evidence="2" type="ORF">HGH91_19770</name>
</gene>
<dbReference type="AlphaFoldDB" id="A0A847STL6"/>
<sequence>MTLHLLITLLILLLLLLIQKRMLKKPEDTVFFSSLNILIIYLLLPLSVPLMAVIADFLFEGFTDNLVWYSLVFIPLWMISMYLMFRNLPLQKGQGRVRKVWLVSMNILLLIAYICAVFTSHHEHGPTPAVTDTTYLLGYFTGIQAVIIFSVVMQVWLLVKSGWEAPFIWIKMLLTVIAIALYLAILFDITLQVNF</sequence>
<dbReference type="EMBL" id="JABAHZ010000004">
    <property type="protein sequence ID" value="NLR80879.1"/>
    <property type="molecule type" value="Genomic_DNA"/>
</dbReference>
<name>A0A847STL6_9BACT</name>
<keyword evidence="3" id="KW-1185">Reference proteome</keyword>
<evidence type="ECO:0000313" key="3">
    <source>
        <dbReference type="Proteomes" id="UP000552864"/>
    </source>
</evidence>
<feature type="transmembrane region" description="Helical" evidence="1">
    <location>
        <begin position="6"/>
        <end position="23"/>
    </location>
</feature>
<feature type="transmembrane region" description="Helical" evidence="1">
    <location>
        <begin position="166"/>
        <end position="187"/>
    </location>
</feature>
<feature type="transmembrane region" description="Helical" evidence="1">
    <location>
        <begin position="100"/>
        <end position="119"/>
    </location>
</feature>
<keyword evidence="1" id="KW-0472">Membrane</keyword>
<dbReference type="Proteomes" id="UP000552864">
    <property type="component" value="Unassembled WGS sequence"/>
</dbReference>
<feature type="transmembrane region" description="Helical" evidence="1">
    <location>
        <begin position="139"/>
        <end position="159"/>
    </location>
</feature>
<comment type="caution">
    <text evidence="2">The sequence shown here is derived from an EMBL/GenBank/DDBJ whole genome shotgun (WGS) entry which is preliminary data.</text>
</comment>
<keyword evidence="1" id="KW-1133">Transmembrane helix</keyword>
<feature type="transmembrane region" description="Helical" evidence="1">
    <location>
        <begin position="35"/>
        <end position="55"/>
    </location>
</feature>
<proteinExistence type="predicted"/>
<evidence type="ECO:0000313" key="2">
    <source>
        <dbReference type="EMBL" id="NLR80879.1"/>
    </source>
</evidence>
<keyword evidence="1" id="KW-0812">Transmembrane</keyword>
<reference evidence="2 3" key="1">
    <citation type="submission" date="2020-04" db="EMBL/GenBank/DDBJ databases">
        <authorList>
            <person name="Yin C."/>
        </authorList>
    </citation>
    <scope>NUCLEOTIDE SEQUENCE [LARGE SCALE GENOMIC DNA]</scope>
    <source>
        <strain evidence="2 3">Ak56</strain>
    </source>
</reference>
<accession>A0A847STL6</accession>
<evidence type="ECO:0000256" key="1">
    <source>
        <dbReference type="SAM" id="Phobius"/>
    </source>
</evidence>
<organism evidence="2 3">
    <name type="scientific">Chitinophaga eiseniae</name>
    <dbReference type="NCBI Taxonomy" id="634771"/>
    <lineage>
        <taxon>Bacteria</taxon>
        <taxon>Pseudomonadati</taxon>
        <taxon>Bacteroidota</taxon>
        <taxon>Chitinophagia</taxon>
        <taxon>Chitinophagales</taxon>
        <taxon>Chitinophagaceae</taxon>
        <taxon>Chitinophaga</taxon>
    </lineage>
</organism>
<dbReference type="RefSeq" id="WP_168740512.1">
    <property type="nucleotide sequence ID" value="NZ_JABAHZ010000004.1"/>
</dbReference>
<feature type="transmembrane region" description="Helical" evidence="1">
    <location>
        <begin position="67"/>
        <end position="88"/>
    </location>
</feature>
<protein>
    <submittedName>
        <fullName evidence="2">Uncharacterized protein</fullName>
    </submittedName>
</protein>